<proteinExistence type="predicted"/>
<gene>
    <name evidence="1" type="ORF">BDZ85DRAFT_266125</name>
</gene>
<dbReference type="EMBL" id="ML992511">
    <property type="protein sequence ID" value="KAF2221007.1"/>
    <property type="molecule type" value="Genomic_DNA"/>
</dbReference>
<evidence type="ECO:0000313" key="1">
    <source>
        <dbReference type="EMBL" id="KAF2221007.1"/>
    </source>
</evidence>
<reference evidence="2" key="1">
    <citation type="journal article" date="2020" name="Stud. Mycol.">
        <title>101 Dothideomycetes genomes: A test case for predicting lifestyles and emergence of pathogens.</title>
        <authorList>
            <person name="Haridas S."/>
            <person name="Albert R."/>
            <person name="Binder M."/>
            <person name="Bloem J."/>
            <person name="LaButti K."/>
            <person name="Salamov A."/>
            <person name="Andreopoulos B."/>
            <person name="Baker S."/>
            <person name="Barry K."/>
            <person name="Bills G."/>
            <person name="Bluhm B."/>
            <person name="Cannon C."/>
            <person name="Castanera R."/>
            <person name="Culley D."/>
            <person name="Daum C."/>
            <person name="Ezra D."/>
            <person name="Gonzalez J."/>
            <person name="Henrissat B."/>
            <person name="Kuo A."/>
            <person name="Liang C."/>
            <person name="Lipzen A."/>
            <person name="Lutzoni F."/>
            <person name="Magnuson J."/>
            <person name="Mondo S."/>
            <person name="Nolan M."/>
            <person name="Ohm R."/>
            <person name="Pangilinan J."/>
            <person name="Park H.-J."/>
            <person name="Ramirez L."/>
            <person name="Alfaro M."/>
            <person name="Sun H."/>
            <person name="Tritt A."/>
            <person name="Yoshinaga Y."/>
            <person name="Zwiers L.-H."/>
            <person name="Turgeon B."/>
            <person name="Goodwin S."/>
            <person name="Spatafora J."/>
            <person name="Crous P."/>
            <person name="Grigoriev I."/>
        </authorList>
    </citation>
    <scope>NUCLEOTIDE SEQUENCE [LARGE SCALE GENOMIC DNA]</scope>
    <source>
        <strain evidence="2">CECT 20119</strain>
    </source>
</reference>
<keyword evidence="2" id="KW-1185">Reference proteome</keyword>
<dbReference type="AlphaFoldDB" id="A0A6A6G5N1"/>
<organism evidence="1 2">
    <name type="scientific">Elsinoe ampelina</name>
    <dbReference type="NCBI Taxonomy" id="302913"/>
    <lineage>
        <taxon>Eukaryota</taxon>
        <taxon>Fungi</taxon>
        <taxon>Dikarya</taxon>
        <taxon>Ascomycota</taxon>
        <taxon>Pezizomycotina</taxon>
        <taxon>Dothideomycetes</taxon>
        <taxon>Dothideomycetidae</taxon>
        <taxon>Myriangiales</taxon>
        <taxon>Elsinoaceae</taxon>
        <taxon>Elsinoe</taxon>
    </lineage>
</organism>
<protein>
    <submittedName>
        <fullName evidence="1">Uncharacterized protein</fullName>
    </submittedName>
</protein>
<dbReference type="Proteomes" id="UP000799538">
    <property type="component" value="Unassembled WGS sequence"/>
</dbReference>
<sequence length="71" mass="7268">MRMTGRSNRGLVVWVGGAMVHPHTSVRCSIEMGNGGVCCGRQGSGCHGCRFDSLVLGEQAGFPGSGLCGSV</sequence>
<evidence type="ECO:0000313" key="2">
    <source>
        <dbReference type="Proteomes" id="UP000799538"/>
    </source>
</evidence>
<name>A0A6A6G5N1_9PEZI</name>
<accession>A0A6A6G5N1</accession>